<dbReference type="Proteomes" id="UP001596328">
    <property type="component" value="Unassembled WGS sequence"/>
</dbReference>
<keyword evidence="2" id="KW-0540">Nuclease</keyword>
<keyword evidence="2" id="KW-0378">Hydrolase</keyword>
<comment type="caution">
    <text evidence="2">The sequence shown here is derived from an EMBL/GenBank/DDBJ whole genome shotgun (WGS) entry which is preliminary data.</text>
</comment>
<feature type="domain" description="Endonuclease/exonuclease/phosphatase" evidence="1">
    <location>
        <begin position="39"/>
        <end position="230"/>
    </location>
</feature>
<proteinExistence type="predicted"/>
<dbReference type="Gene3D" id="3.60.10.10">
    <property type="entry name" value="Endonuclease/exonuclease/phosphatase"/>
    <property type="match status" value="1"/>
</dbReference>
<organism evidence="2 3">
    <name type="scientific">Halobium palmae</name>
    <dbReference type="NCBI Taxonomy" id="1776492"/>
    <lineage>
        <taxon>Archaea</taxon>
        <taxon>Methanobacteriati</taxon>
        <taxon>Methanobacteriota</taxon>
        <taxon>Stenosarchaea group</taxon>
        <taxon>Halobacteria</taxon>
        <taxon>Halobacteriales</taxon>
        <taxon>Haloferacaceae</taxon>
        <taxon>Halobium</taxon>
    </lineage>
</organism>
<reference evidence="2 3" key="1">
    <citation type="journal article" date="2019" name="Int. J. Syst. Evol. Microbiol.">
        <title>The Global Catalogue of Microorganisms (GCM) 10K type strain sequencing project: providing services to taxonomists for standard genome sequencing and annotation.</title>
        <authorList>
            <consortium name="The Broad Institute Genomics Platform"/>
            <consortium name="The Broad Institute Genome Sequencing Center for Infectious Disease"/>
            <person name="Wu L."/>
            <person name="Ma J."/>
        </authorList>
    </citation>
    <scope>NUCLEOTIDE SEQUENCE [LARGE SCALE GENOMIC DNA]</scope>
    <source>
        <strain evidence="2 3">NBRC 111368</strain>
    </source>
</reference>
<gene>
    <name evidence="2" type="ORF">ACFQE1_03885</name>
</gene>
<keyword evidence="3" id="KW-1185">Reference proteome</keyword>
<evidence type="ECO:0000259" key="1">
    <source>
        <dbReference type="Pfam" id="PF03372"/>
    </source>
</evidence>
<protein>
    <submittedName>
        <fullName evidence="2">Endonuclease/exonuclease/phosphatase family protein</fullName>
    </submittedName>
</protein>
<keyword evidence="2" id="KW-0255">Endonuclease</keyword>
<dbReference type="InterPro" id="IPR036691">
    <property type="entry name" value="Endo/exonu/phosph_ase_sf"/>
</dbReference>
<name>A0ABD5RWZ7_9EURY</name>
<evidence type="ECO:0000313" key="3">
    <source>
        <dbReference type="Proteomes" id="UP001596328"/>
    </source>
</evidence>
<dbReference type="PANTHER" id="PTHR11371">
    <property type="entry name" value="DEOXYRIBONUCLEASE"/>
    <property type="match status" value="1"/>
</dbReference>
<sequence length="330" mass="37563">MPTITDDPPVDIQSDLTELHAALDENVPSRKIDRNLLIGTWNLCNFGSLTDEWVAGADASPKRDLHSLRAIADVVRRFDVVAIQEVTGDLRAIRHMMRYLGDDWGLAMTDVTRGSDQGYERLAFVFDRRTTQPSGLVGEIVVPDEQLADPSHDGIAPHALTRQFARTPYAVSFRTGSETFVLVTLHVRYGAVDDRTPELREIAEWLDDWAKQVHSWDHNLIALGDFNIDRMGDPRYEAFVSTGLRTPEELHSVPRTIYADVDDPAAKFYDQIAWFTEGDSRPALSLDFRRAGSFDFRRVALPRRELTMRQLAHRISDHYPLWAEFELSPF</sequence>
<dbReference type="InterPro" id="IPR005135">
    <property type="entry name" value="Endo/exonuclease/phosphatase"/>
</dbReference>
<dbReference type="SUPFAM" id="SSF56219">
    <property type="entry name" value="DNase I-like"/>
    <property type="match status" value="1"/>
</dbReference>
<dbReference type="AlphaFoldDB" id="A0ABD5RWZ7"/>
<dbReference type="GO" id="GO:0004519">
    <property type="term" value="F:endonuclease activity"/>
    <property type="evidence" value="ECO:0007669"/>
    <property type="project" value="UniProtKB-KW"/>
</dbReference>
<dbReference type="PANTHER" id="PTHR11371:SF31">
    <property type="entry name" value="EXTRACELLULAR NUCLEASE"/>
    <property type="match status" value="1"/>
</dbReference>
<accession>A0ABD5RWZ7</accession>
<dbReference type="CDD" id="cd10283">
    <property type="entry name" value="MnuA_DNase1-like"/>
    <property type="match status" value="1"/>
</dbReference>
<evidence type="ECO:0000313" key="2">
    <source>
        <dbReference type="EMBL" id="MFC6723543.1"/>
    </source>
</evidence>
<dbReference type="EMBL" id="JBHSWU010000023">
    <property type="protein sequence ID" value="MFC6723543.1"/>
    <property type="molecule type" value="Genomic_DNA"/>
</dbReference>
<dbReference type="Pfam" id="PF03372">
    <property type="entry name" value="Exo_endo_phos"/>
    <property type="match status" value="1"/>
</dbReference>